<accession>A0A328DBA6</accession>
<gene>
    <name evidence="1" type="ORF">DM860_009827</name>
</gene>
<protein>
    <submittedName>
        <fullName evidence="1">Uncharacterized protein</fullName>
    </submittedName>
</protein>
<evidence type="ECO:0000313" key="2">
    <source>
        <dbReference type="Proteomes" id="UP000249390"/>
    </source>
</evidence>
<name>A0A328DBA6_9ASTE</name>
<organism evidence="1 2">
    <name type="scientific">Cuscuta australis</name>
    <dbReference type="NCBI Taxonomy" id="267555"/>
    <lineage>
        <taxon>Eukaryota</taxon>
        <taxon>Viridiplantae</taxon>
        <taxon>Streptophyta</taxon>
        <taxon>Embryophyta</taxon>
        <taxon>Tracheophyta</taxon>
        <taxon>Spermatophyta</taxon>
        <taxon>Magnoliopsida</taxon>
        <taxon>eudicotyledons</taxon>
        <taxon>Gunneridae</taxon>
        <taxon>Pentapetalae</taxon>
        <taxon>asterids</taxon>
        <taxon>lamiids</taxon>
        <taxon>Solanales</taxon>
        <taxon>Convolvulaceae</taxon>
        <taxon>Cuscuteae</taxon>
        <taxon>Cuscuta</taxon>
        <taxon>Cuscuta subgen. Grammica</taxon>
        <taxon>Cuscuta sect. Cleistogrammica</taxon>
    </lineage>
</organism>
<evidence type="ECO:0000313" key="1">
    <source>
        <dbReference type="EMBL" id="RAL43045.1"/>
    </source>
</evidence>
<proteinExistence type="predicted"/>
<dbReference type="EMBL" id="NQVE01000161">
    <property type="protein sequence ID" value="RAL43045.1"/>
    <property type="molecule type" value="Genomic_DNA"/>
</dbReference>
<keyword evidence="2" id="KW-1185">Reference proteome</keyword>
<dbReference type="AlphaFoldDB" id="A0A328DBA6"/>
<dbReference type="Proteomes" id="UP000249390">
    <property type="component" value="Unassembled WGS sequence"/>
</dbReference>
<sequence>MFVLGVIFIGELFPIYYCNNMFEYIDSTDGCFVLCLDVLLLSSRAENALTFWENKVSTLRLMVLRYLITLSVKDDFRTMFVLFDHEASCILSTPCNQLMDKSDAVCTLSSN</sequence>
<comment type="caution">
    <text evidence="1">The sequence shown here is derived from an EMBL/GenBank/DDBJ whole genome shotgun (WGS) entry which is preliminary data.</text>
</comment>
<reference evidence="1 2" key="1">
    <citation type="submission" date="2018-06" db="EMBL/GenBank/DDBJ databases">
        <title>The Genome of Cuscuta australis (Dodder) Provides Insight into the Evolution of Plant Parasitism.</title>
        <authorList>
            <person name="Liu H."/>
        </authorList>
    </citation>
    <scope>NUCLEOTIDE SEQUENCE [LARGE SCALE GENOMIC DNA]</scope>
    <source>
        <strain evidence="2">cv. Yunnan</strain>
        <tissue evidence="1">Vines</tissue>
    </source>
</reference>